<evidence type="ECO:0000256" key="8">
    <source>
        <dbReference type="RuleBase" id="RU361173"/>
    </source>
</evidence>
<accession>A0A5B0QF22</accession>
<dbReference type="GO" id="GO:0000272">
    <property type="term" value="P:polysaccharide catabolic process"/>
    <property type="evidence" value="ECO:0007669"/>
    <property type="project" value="UniProtKB-KW"/>
</dbReference>
<dbReference type="EC" id="4.2.2.10" evidence="7"/>
<feature type="region of interest" description="Disordered" evidence="9">
    <location>
        <begin position="79"/>
        <end position="104"/>
    </location>
</feature>
<dbReference type="GO" id="GO:0030570">
    <property type="term" value="F:pectate lyase activity"/>
    <property type="evidence" value="ECO:0007669"/>
    <property type="project" value="InterPro"/>
</dbReference>
<comment type="catalytic activity">
    <reaction evidence="5">
        <text>Eliminative cleavage of (1-&gt;4)-alpha-D-galacturonan methyl ester to give oligosaccharides with 4-deoxy-6-O-methyl-alpha-D-galact-4-enuronosyl groups at their non-reducing ends.</text>
        <dbReference type="EC" id="4.2.2.10"/>
    </reaction>
</comment>
<dbReference type="InterPro" id="IPR011050">
    <property type="entry name" value="Pectin_lyase_fold/virulence"/>
</dbReference>
<dbReference type="Gene3D" id="2.160.20.10">
    <property type="entry name" value="Single-stranded right-handed beta-helix, Pectin lyase-like"/>
    <property type="match status" value="1"/>
</dbReference>
<evidence type="ECO:0000256" key="5">
    <source>
        <dbReference type="ARBA" id="ARBA00036818"/>
    </source>
</evidence>
<comment type="subcellular location">
    <subcellularLocation>
        <location evidence="8">Secreted</location>
    </subcellularLocation>
</comment>
<keyword evidence="12" id="KW-1185">Reference proteome</keyword>
<evidence type="ECO:0000256" key="9">
    <source>
        <dbReference type="SAM" id="MobiDB-lite"/>
    </source>
</evidence>
<evidence type="ECO:0000256" key="7">
    <source>
        <dbReference type="ARBA" id="ARBA00039082"/>
    </source>
</evidence>
<keyword evidence="8" id="KW-0964">Secreted</keyword>
<keyword evidence="3" id="KW-0325">Glycoprotein</keyword>
<dbReference type="OrthoDB" id="1637350at2759"/>
<dbReference type="SUPFAM" id="SSF51126">
    <property type="entry name" value="Pectin lyase-like"/>
    <property type="match status" value="1"/>
</dbReference>
<keyword evidence="4 8" id="KW-0456">Lyase</keyword>
<proteinExistence type="inferred from homology"/>
<reference evidence="11 12" key="1">
    <citation type="submission" date="2019-05" db="EMBL/GenBank/DDBJ databases">
        <title>Emergence of the Ug99 lineage of the wheat stem rust pathogen through somatic hybridization.</title>
        <authorList>
            <person name="Li F."/>
            <person name="Upadhyaya N.M."/>
            <person name="Sperschneider J."/>
            <person name="Matny O."/>
            <person name="Nguyen-Phuc H."/>
            <person name="Mago R."/>
            <person name="Raley C."/>
            <person name="Miller M.E."/>
            <person name="Silverstein K.A.T."/>
            <person name="Henningsen E."/>
            <person name="Hirsch C.D."/>
            <person name="Visser B."/>
            <person name="Pretorius Z.A."/>
            <person name="Steffenson B.J."/>
            <person name="Schwessinger B."/>
            <person name="Dodds P.N."/>
            <person name="Figueroa M."/>
        </authorList>
    </citation>
    <scope>NUCLEOTIDE SEQUENCE [LARGE SCALE GENOMIC DNA]</scope>
    <source>
        <strain evidence="11">21-0</strain>
    </source>
</reference>
<dbReference type="InterPro" id="IPR045032">
    <property type="entry name" value="PEL"/>
</dbReference>
<evidence type="ECO:0000259" key="10">
    <source>
        <dbReference type="SMART" id="SM00656"/>
    </source>
</evidence>
<dbReference type="SMART" id="SM00656">
    <property type="entry name" value="Amb_all"/>
    <property type="match status" value="1"/>
</dbReference>
<dbReference type="GO" id="GO:0047490">
    <property type="term" value="F:pectin lyase activity"/>
    <property type="evidence" value="ECO:0007669"/>
    <property type="project" value="UniProtKB-EC"/>
</dbReference>
<protein>
    <recommendedName>
        <fullName evidence="7">pectin lyase</fullName>
        <ecNumber evidence="7">4.2.2.10</ecNumber>
    </recommendedName>
</protein>
<dbReference type="GO" id="GO:0005576">
    <property type="term" value="C:extracellular region"/>
    <property type="evidence" value="ECO:0007669"/>
    <property type="project" value="UniProtKB-SubCell"/>
</dbReference>
<dbReference type="PANTHER" id="PTHR31683:SF67">
    <property type="entry name" value="PECTIN LYASE F-RELATED"/>
    <property type="match status" value="1"/>
</dbReference>
<dbReference type="PANTHER" id="PTHR31683">
    <property type="entry name" value="PECTATE LYASE 18-RELATED"/>
    <property type="match status" value="1"/>
</dbReference>
<comment type="function">
    <text evidence="6">Pectinolytic enzymes consist of four classes of enzymes: pectin lyase, polygalacturonase, pectin methylesterase and rhamnogalacturonase. Among pectinolytic enzymes, pectin lyase is the most important in depolymerization of pectin, since it cleaves internal glycosidic bonds of highly methylated pectins.</text>
</comment>
<feature type="domain" description="Pectate lyase" evidence="10">
    <location>
        <begin position="178"/>
        <end position="392"/>
    </location>
</feature>
<evidence type="ECO:0000256" key="4">
    <source>
        <dbReference type="ARBA" id="ARBA00023239"/>
    </source>
</evidence>
<evidence type="ECO:0000256" key="2">
    <source>
        <dbReference type="ARBA" id="ARBA00023157"/>
    </source>
</evidence>
<keyword evidence="2" id="KW-1015">Disulfide bond</keyword>
<dbReference type="AlphaFoldDB" id="A0A5B0QF22"/>
<keyword evidence="8" id="KW-0119">Carbohydrate metabolism</keyword>
<evidence type="ECO:0000313" key="12">
    <source>
        <dbReference type="Proteomes" id="UP000324748"/>
    </source>
</evidence>
<comment type="similarity">
    <text evidence="1 8">Belongs to the polysaccharide lyase 1 family.</text>
</comment>
<evidence type="ECO:0000256" key="1">
    <source>
        <dbReference type="ARBA" id="ARBA00010980"/>
    </source>
</evidence>
<dbReference type="EMBL" id="VSWC01000016">
    <property type="protein sequence ID" value="KAA1111810.1"/>
    <property type="molecule type" value="Genomic_DNA"/>
</dbReference>
<organism evidence="11 12">
    <name type="scientific">Puccinia graminis f. sp. tritici</name>
    <dbReference type="NCBI Taxonomy" id="56615"/>
    <lineage>
        <taxon>Eukaryota</taxon>
        <taxon>Fungi</taxon>
        <taxon>Dikarya</taxon>
        <taxon>Basidiomycota</taxon>
        <taxon>Pucciniomycotina</taxon>
        <taxon>Pucciniomycetes</taxon>
        <taxon>Pucciniales</taxon>
        <taxon>Pucciniaceae</taxon>
        <taxon>Puccinia</taxon>
    </lineage>
</organism>
<comment type="caution">
    <text evidence="11">The sequence shown here is derived from an EMBL/GenBank/DDBJ whole genome shotgun (WGS) entry which is preliminary data.</text>
</comment>
<evidence type="ECO:0000256" key="6">
    <source>
        <dbReference type="ARBA" id="ARBA00037631"/>
    </source>
</evidence>
<sequence>MHVLPIILFECNSDNNAIHIPSHIFLSLFHYIGLRDIRQLASLTFTTTRQSILGQLMAGSLSLILLCLQVVSTVLGNSDPSAQIHRRSPQKPSKPPVSNTKANAKPVPFGFGSKVTGGGNAAPQTPKDPAELEAWLNDPAPRVILISKTYDFTSPNITKTSGCQPFKSCSNGKNVQQAMNYNNWCTQVEKSTSKVLVSLDASPLNPIMVAGHKTLLGVGKSAIIKGKGLSLIHVENVIIQNIHITWLNPHLVWGGDALMMYGAKNVWIDHCTFSSIGRQMIVAGGTSPGEGNSGITISNNFFSGKTKWSARCQNRHYWTAFFSGVDDQITMARNCIDFTSGRSPKTGGSGSPKVLLHYYNNMHTNTIGATFEVGAGSNVLAEGNVFHNVKMQDNSDLTTQDGGKAYVPFKTKEANQCKSILGRPCISNLMIQSSKYNFPLDTQALATCKAYPDVTKANVLPASSIKSGVPGGCGVGFM</sequence>
<keyword evidence="8" id="KW-0624">Polysaccharide degradation</keyword>
<dbReference type="Proteomes" id="UP000324748">
    <property type="component" value="Unassembled WGS sequence"/>
</dbReference>
<evidence type="ECO:0000256" key="3">
    <source>
        <dbReference type="ARBA" id="ARBA00023180"/>
    </source>
</evidence>
<dbReference type="InterPro" id="IPR012334">
    <property type="entry name" value="Pectin_lyas_fold"/>
</dbReference>
<name>A0A5B0QF22_PUCGR</name>
<gene>
    <name evidence="11" type="ORF">PGT21_012795</name>
</gene>
<dbReference type="InterPro" id="IPR002022">
    <property type="entry name" value="Pec_lyase"/>
</dbReference>
<evidence type="ECO:0000313" key="11">
    <source>
        <dbReference type="EMBL" id="KAA1111810.1"/>
    </source>
</evidence>
<dbReference type="Pfam" id="PF00544">
    <property type="entry name" value="Pectate_lyase_4"/>
    <property type="match status" value="1"/>
</dbReference>